<dbReference type="PROSITE" id="PS51257">
    <property type="entry name" value="PROKAR_LIPOPROTEIN"/>
    <property type="match status" value="1"/>
</dbReference>
<sequence length="126" mass="13584">MLARQPGRPRRGRAVQDFRTIIFPLLWAMFLGGCAGGDSGATPLPTESRSVVITGVVSVKGSSPQAVLVITTRESGSYEIIGEITRDLAKNYQGAVVTLEGRVIREPAHPRLGCFMAKGIRSEEPF</sequence>
<evidence type="ECO:0000313" key="2">
    <source>
        <dbReference type="Proteomes" id="UP000186400"/>
    </source>
</evidence>
<dbReference type="STRING" id="159291.SAMN05920897_108126"/>
<dbReference type="Proteomes" id="UP000186400">
    <property type="component" value="Unassembled WGS sequence"/>
</dbReference>
<keyword evidence="2" id="KW-1185">Reference proteome</keyword>
<dbReference type="OrthoDB" id="9957075at2"/>
<accession>A0A1N6SKP8</accession>
<organism evidence="1 2">
    <name type="scientific">Alkalispirochaeta americana</name>
    <dbReference type="NCBI Taxonomy" id="159291"/>
    <lineage>
        <taxon>Bacteria</taxon>
        <taxon>Pseudomonadati</taxon>
        <taxon>Spirochaetota</taxon>
        <taxon>Spirochaetia</taxon>
        <taxon>Spirochaetales</taxon>
        <taxon>Spirochaetaceae</taxon>
        <taxon>Alkalispirochaeta</taxon>
    </lineage>
</organism>
<proteinExistence type="predicted"/>
<dbReference type="RefSeq" id="WP_143559168.1">
    <property type="nucleotide sequence ID" value="NZ_FTMS01000008.1"/>
</dbReference>
<evidence type="ECO:0000313" key="1">
    <source>
        <dbReference type="EMBL" id="SIQ41713.1"/>
    </source>
</evidence>
<gene>
    <name evidence="1" type="ORF">SAMN05920897_108126</name>
</gene>
<dbReference type="EMBL" id="FTMS01000008">
    <property type="protein sequence ID" value="SIQ41713.1"/>
    <property type="molecule type" value="Genomic_DNA"/>
</dbReference>
<name>A0A1N6SKP8_9SPIO</name>
<reference evidence="1 2" key="1">
    <citation type="submission" date="2017-01" db="EMBL/GenBank/DDBJ databases">
        <authorList>
            <person name="Mah S.A."/>
            <person name="Swanson W.J."/>
            <person name="Moy G.W."/>
            <person name="Vacquier V.D."/>
        </authorList>
    </citation>
    <scope>NUCLEOTIDE SEQUENCE [LARGE SCALE GENOMIC DNA]</scope>
    <source>
        <strain evidence="1 2">ASpG1</strain>
    </source>
</reference>
<protein>
    <submittedName>
        <fullName evidence="1">Uncharacterized protein</fullName>
    </submittedName>
</protein>
<dbReference type="AlphaFoldDB" id="A0A1N6SKP8"/>